<dbReference type="PANTHER" id="PTHR38780">
    <property type="entry name" value="PROTEIN TUSC"/>
    <property type="match status" value="1"/>
</dbReference>
<keyword evidence="2" id="KW-0808">Transferase</keyword>
<proteinExistence type="inferred from homology"/>
<dbReference type="InterPro" id="IPR003787">
    <property type="entry name" value="Sulphur_relay_DsrE/F-like"/>
</dbReference>
<dbReference type="NCBIfam" id="TIGR03010">
    <property type="entry name" value="sulf_tusC_dsrF"/>
    <property type="match status" value="1"/>
</dbReference>
<dbReference type="SUPFAM" id="SSF75169">
    <property type="entry name" value="DsrEFH-like"/>
    <property type="match status" value="1"/>
</dbReference>
<name>A0A545THE3_9GAMM</name>
<dbReference type="Pfam" id="PF02635">
    <property type="entry name" value="DsrE"/>
    <property type="match status" value="1"/>
</dbReference>
<comment type="similarity">
    <text evidence="1">Belongs to the DsrF/TusC family.</text>
</comment>
<reference evidence="2 3" key="1">
    <citation type="submission" date="2019-06" db="EMBL/GenBank/DDBJ databases">
        <title>Draft genome of Aliikangiella marina GYP-15.</title>
        <authorList>
            <person name="Wang G."/>
        </authorList>
    </citation>
    <scope>NUCLEOTIDE SEQUENCE [LARGE SCALE GENOMIC DNA]</scope>
    <source>
        <strain evidence="2 3">GYP-15</strain>
    </source>
</reference>
<gene>
    <name evidence="2" type="primary">tusC</name>
    <name evidence="2" type="ORF">FLL45_01345</name>
</gene>
<dbReference type="InterPro" id="IPR017462">
    <property type="entry name" value="Sulphur_relay_TusC/DsrF"/>
</dbReference>
<evidence type="ECO:0000256" key="1">
    <source>
        <dbReference type="ARBA" id="ARBA00005996"/>
    </source>
</evidence>
<dbReference type="EMBL" id="VIKR01000001">
    <property type="protein sequence ID" value="TQV76632.1"/>
    <property type="molecule type" value="Genomic_DNA"/>
</dbReference>
<dbReference type="Gene3D" id="3.40.1260.10">
    <property type="entry name" value="DsrEFH-like"/>
    <property type="match status" value="1"/>
</dbReference>
<evidence type="ECO:0000313" key="3">
    <source>
        <dbReference type="Proteomes" id="UP000317839"/>
    </source>
</evidence>
<protein>
    <submittedName>
        <fullName evidence="2">Sulfurtransferase complex subunit TusC</fullName>
    </submittedName>
</protein>
<dbReference type="InterPro" id="IPR027396">
    <property type="entry name" value="DsrEFH-like"/>
</dbReference>
<keyword evidence="3" id="KW-1185">Reference proteome</keyword>
<sequence length="120" mass="13612">METTNTTIIIASPPFGKINGKEGVDLALVCAAFEQNVQLVFVDEGVFHLLTTQEEAFFDDKFHDAQLKALEFYDIERVHVEKESLAQFGLTQQQLIDNTSINTRAEIHKMVLQSTHTVRF</sequence>
<evidence type="ECO:0000313" key="2">
    <source>
        <dbReference type="EMBL" id="TQV76632.1"/>
    </source>
</evidence>
<dbReference type="GO" id="GO:0016740">
    <property type="term" value="F:transferase activity"/>
    <property type="evidence" value="ECO:0007669"/>
    <property type="project" value="UniProtKB-KW"/>
</dbReference>
<dbReference type="Proteomes" id="UP000317839">
    <property type="component" value="Unassembled WGS sequence"/>
</dbReference>
<dbReference type="AlphaFoldDB" id="A0A545THE3"/>
<dbReference type="PANTHER" id="PTHR38780:SF1">
    <property type="entry name" value="PROTEIN TUSC"/>
    <property type="match status" value="1"/>
</dbReference>
<comment type="caution">
    <text evidence="2">The sequence shown here is derived from an EMBL/GenBank/DDBJ whole genome shotgun (WGS) entry which is preliminary data.</text>
</comment>
<dbReference type="OrthoDB" id="9789418at2"/>
<accession>A0A545THE3</accession>
<dbReference type="RefSeq" id="WP_142887992.1">
    <property type="nucleotide sequence ID" value="NZ_VIKR01000001.1"/>
</dbReference>
<organism evidence="2 3">
    <name type="scientific">Aliikangiella marina</name>
    <dbReference type="NCBI Taxonomy" id="1712262"/>
    <lineage>
        <taxon>Bacteria</taxon>
        <taxon>Pseudomonadati</taxon>
        <taxon>Pseudomonadota</taxon>
        <taxon>Gammaproteobacteria</taxon>
        <taxon>Oceanospirillales</taxon>
        <taxon>Pleioneaceae</taxon>
        <taxon>Aliikangiella</taxon>
    </lineage>
</organism>